<dbReference type="EMBL" id="VICD02000200">
    <property type="protein sequence ID" value="KAB8181824.1"/>
    <property type="molecule type" value="Genomic_DNA"/>
</dbReference>
<reference evidence="1 2" key="1">
    <citation type="submission" date="2019-10" db="EMBL/GenBank/DDBJ databases">
        <title>Lysobacter alkalisoli sp. nov., isolated from saline-alkaline soil.</title>
        <authorList>
            <person name="Sun J.-Q."/>
        </authorList>
    </citation>
    <scope>NUCLEOTIDE SEQUENCE [LARGE SCALE GENOMIC DNA]</scope>
    <source>
        <strain evidence="1 2">KCTC 42381</strain>
    </source>
</reference>
<dbReference type="Proteomes" id="UP000320431">
    <property type="component" value="Unassembled WGS sequence"/>
</dbReference>
<accession>A0A508APK3</accession>
<evidence type="ECO:0000313" key="1">
    <source>
        <dbReference type="EMBL" id="KAB8181824.1"/>
    </source>
</evidence>
<dbReference type="InterPro" id="IPR048034">
    <property type="entry name" value="CopL-like"/>
</dbReference>
<evidence type="ECO:0000313" key="2">
    <source>
        <dbReference type="Proteomes" id="UP000320431"/>
    </source>
</evidence>
<name>A0A508APK3_9GAMM</name>
<gene>
    <name evidence="1" type="ORF">FKV24_011505</name>
</gene>
<proteinExistence type="predicted"/>
<dbReference type="NCBIfam" id="NF033807">
    <property type="entry name" value="CopL_fam"/>
    <property type="match status" value="1"/>
</dbReference>
<protein>
    <submittedName>
        <fullName evidence="1">CopL family metal-binding regulatory protein</fullName>
    </submittedName>
</protein>
<organism evidence="1 2">
    <name type="scientific">Marilutibacter maris</name>
    <dbReference type="NCBI Taxonomy" id="1605891"/>
    <lineage>
        <taxon>Bacteria</taxon>
        <taxon>Pseudomonadati</taxon>
        <taxon>Pseudomonadota</taxon>
        <taxon>Gammaproteobacteria</taxon>
        <taxon>Lysobacterales</taxon>
        <taxon>Lysobacteraceae</taxon>
        <taxon>Marilutibacter</taxon>
    </lineage>
</organism>
<comment type="caution">
    <text evidence="1">The sequence shown here is derived from an EMBL/GenBank/DDBJ whole genome shotgun (WGS) entry which is preliminary data.</text>
</comment>
<dbReference type="AlphaFoldDB" id="A0A508APK3"/>
<sequence length="146" mass="15352">MRPVHRYRRIIDRMSRSSVLLRVLVALMLVLNGIGGTMASARMLVEHEALTKQHAGTTATTMPPCHEDMGGMEHDAPATPQAAGHGDDPDCCNGGQCACECIQHCCAMPAPALAGAPPGPSGTAVHPLSDGHPEPVRPRLIRPPIG</sequence>